<feature type="domain" description="GGDEF" evidence="2">
    <location>
        <begin position="190"/>
        <end position="323"/>
    </location>
</feature>
<sequence>MLRKITEQRLIEMVQEAVKLYFGRRDYEALLGYLSEDISWIGTGKNEICYNVEEARRFFEEEQRAYKGTFEVMDEWYHVSCLTEEMGIVMVSLSVCMAEDEQKIIKIPLRFSAVWRPEEDGWKIVHIHNSVPDQSLDNQNYFNPKAVYNGYQLAVEQLTRAADMEQMTGIYNMEGFLKASEQSIRREPERRFAIVKFGVRNFRYINRTYGYAMGDQVLKSIAKNLNLSCEEHEVCGRIEKDNFGVLYYFRGKAELEKRLGELQERLVDREILDELGTEIHFQAGVYIPEDSKREKTIDMLDKALIAQRSRNRVAGSHLTYFENWMMDHKDAENRMLECASTAIENDAFELYIQPQFDIPIRQVVAGEALSRWNMNGDTPVSPGEYIPLFEEHGLIIRFDFYMLDKLCKEMRRWLDEGWKLFPISINQSRLHTREEGYLDRFCRIVDSYGIPHRYLAFELTESAFVDQGEKMQALADELHERGFLLAIDDFGTGYASLDFLSSVAADILKIDKILLQDFDCNPRLRVILEKVVELAHQMDMVVVCEGVETETQLEYLKKLGCDIGQGFLIGRPIKAEEFQQLLPRT</sequence>
<accession>G5IFP5</accession>
<gene>
    <name evidence="3" type="ORF">HMPREF9473_02323</name>
</gene>
<dbReference type="Pfam" id="PF00563">
    <property type="entry name" value="EAL"/>
    <property type="match status" value="1"/>
</dbReference>
<organism evidence="3 4">
    <name type="scientific">Hungatella hathewayi WAL-18680</name>
    <dbReference type="NCBI Taxonomy" id="742737"/>
    <lineage>
        <taxon>Bacteria</taxon>
        <taxon>Bacillati</taxon>
        <taxon>Bacillota</taxon>
        <taxon>Clostridia</taxon>
        <taxon>Lachnospirales</taxon>
        <taxon>Lachnospiraceae</taxon>
        <taxon>Hungatella</taxon>
    </lineage>
</organism>
<dbReference type="HOGENOM" id="CLU_000445_70_50_9"/>
<dbReference type="SUPFAM" id="SSF55073">
    <property type="entry name" value="Nucleotide cyclase"/>
    <property type="match status" value="1"/>
</dbReference>
<evidence type="ECO:0000313" key="3">
    <source>
        <dbReference type="EMBL" id="EHI59703.1"/>
    </source>
</evidence>
<dbReference type="PANTHER" id="PTHR33121">
    <property type="entry name" value="CYCLIC DI-GMP PHOSPHODIESTERASE PDEF"/>
    <property type="match status" value="1"/>
</dbReference>
<evidence type="ECO:0000313" key="4">
    <source>
        <dbReference type="Proteomes" id="UP000005384"/>
    </source>
</evidence>
<dbReference type="InterPro" id="IPR000160">
    <property type="entry name" value="GGDEF_dom"/>
</dbReference>
<dbReference type="AlphaFoldDB" id="G5IFP5"/>
<dbReference type="Gene3D" id="3.10.450.50">
    <property type="match status" value="1"/>
</dbReference>
<dbReference type="EMBL" id="ADLN01000048">
    <property type="protein sequence ID" value="EHI59703.1"/>
    <property type="molecule type" value="Genomic_DNA"/>
</dbReference>
<dbReference type="SUPFAM" id="SSF54427">
    <property type="entry name" value="NTF2-like"/>
    <property type="match status" value="1"/>
</dbReference>
<dbReference type="InterPro" id="IPR029787">
    <property type="entry name" value="Nucleotide_cyclase"/>
</dbReference>
<dbReference type="Proteomes" id="UP000005384">
    <property type="component" value="Unassembled WGS sequence"/>
</dbReference>
<dbReference type="GO" id="GO:0071111">
    <property type="term" value="F:cyclic-guanylate-specific phosphodiesterase activity"/>
    <property type="evidence" value="ECO:0007669"/>
    <property type="project" value="InterPro"/>
</dbReference>
<dbReference type="InterPro" id="IPR037401">
    <property type="entry name" value="SnoaL-like"/>
</dbReference>
<dbReference type="PANTHER" id="PTHR33121:SF70">
    <property type="entry name" value="SIGNALING PROTEIN YKOW"/>
    <property type="match status" value="1"/>
</dbReference>
<dbReference type="OrthoDB" id="9762141at2"/>
<dbReference type="InterPro" id="IPR050706">
    <property type="entry name" value="Cyclic-di-GMP_PDE-like"/>
</dbReference>
<dbReference type="InterPro" id="IPR035919">
    <property type="entry name" value="EAL_sf"/>
</dbReference>
<dbReference type="SMART" id="SM00267">
    <property type="entry name" value="GGDEF"/>
    <property type="match status" value="1"/>
</dbReference>
<reference evidence="3 4" key="1">
    <citation type="submission" date="2011-08" db="EMBL/GenBank/DDBJ databases">
        <title>The Genome Sequence of Clostridium hathewayi WAL-18680.</title>
        <authorList>
            <consortium name="The Broad Institute Genome Sequencing Platform"/>
            <person name="Earl A."/>
            <person name="Ward D."/>
            <person name="Feldgarden M."/>
            <person name="Gevers D."/>
            <person name="Finegold S.M."/>
            <person name="Summanen P.H."/>
            <person name="Molitoris D.R."/>
            <person name="Song M."/>
            <person name="Daigneault M."/>
            <person name="Allen-Vercoe E."/>
            <person name="Young S.K."/>
            <person name="Zeng Q."/>
            <person name="Gargeya S."/>
            <person name="Fitzgerald M."/>
            <person name="Haas B."/>
            <person name="Abouelleil A."/>
            <person name="Alvarado L."/>
            <person name="Arachchi H.M."/>
            <person name="Berlin A."/>
            <person name="Brown A."/>
            <person name="Chapman S.B."/>
            <person name="Chen Z."/>
            <person name="Dunbar C."/>
            <person name="Freedman E."/>
            <person name="Gearin G."/>
            <person name="Gellesch M."/>
            <person name="Goldberg J."/>
            <person name="Griggs A."/>
            <person name="Gujja S."/>
            <person name="Heiman D."/>
            <person name="Howarth C."/>
            <person name="Larson L."/>
            <person name="Lui A."/>
            <person name="MacDonald P.J.P."/>
            <person name="Montmayeur A."/>
            <person name="Murphy C."/>
            <person name="Neiman D."/>
            <person name="Pearson M."/>
            <person name="Priest M."/>
            <person name="Roberts A."/>
            <person name="Saif S."/>
            <person name="Shea T."/>
            <person name="Shenoy N."/>
            <person name="Sisk P."/>
            <person name="Stolte C."/>
            <person name="Sykes S."/>
            <person name="Wortman J."/>
            <person name="Nusbaum C."/>
            <person name="Birren B."/>
        </authorList>
    </citation>
    <scope>NUCLEOTIDE SEQUENCE [LARGE SCALE GENOMIC DNA]</scope>
    <source>
        <strain evidence="3 4">WAL-18680</strain>
    </source>
</reference>
<dbReference type="PROSITE" id="PS50887">
    <property type="entry name" value="GGDEF"/>
    <property type="match status" value="1"/>
</dbReference>
<keyword evidence="4" id="KW-1185">Reference proteome</keyword>
<evidence type="ECO:0000259" key="1">
    <source>
        <dbReference type="PROSITE" id="PS50883"/>
    </source>
</evidence>
<feature type="domain" description="EAL" evidence="1">
    <location>
        <begin position="332"/>
        <end position="585"/>
    </location>
</feature>
<dbReference type="Gene3D" id="3.30.70.270">
    <property type="match status" value="1"/>
</dbReference>
<dbReference type="CDD" id="cd01948">
    <property type="entry name" value="EAL"/>
    <property type="match status" value="1"/>
</dbReference>
<comment type="caution">
    <text evidence="3">The sequence shown here is derived from an EMBL/GenBank/DDBJ whole genome shotgun (WGS) entry which is preliminary data.</text>
</comment>
<dbReference type="SMART" id="SM00052">
    <property type="entry name" value="EAL"/>
    <property type="match status" value="1"/>
</dbReference>
<protein>
    <recommendedName>
        <fullName evidence="5">EAL domain-containing protein</fullName>
    </recommendedName>
</protein>
<proteinExistence type="predicted"/>
<dbReference type="SUPFAM" id="SSF141868">
    <property type="entry name" value="EAL domain-like"/>
    <property type="match status" value="1"/>
</dbReference>
<dbReference type="PATRIC" id="fig|742737.3.peg.2347"/>
<dbReference type="Pfam" id="PF13474">
    <property type="entry name" value="SnoaL_3"/>
    <property type="match status" value="1"/>
</dbReference>
<dbReference type="RefSeq" id="WP_006780303.1">
    <property type="nucleotide sequence ID" value="NZ_CP040506.1"/>
</dbReference>
<dbReference type="InterPro" id="IPR043128">
    <property type="entry name" value="Rev_trsase/Diguanyl_cyclase"/>
</dbReference>
<dbReference type="Pfam" id="PF00990">
    <property type="entry name" value="GGDEF"/>
    <property type="match status" value="1"/>
</dbReference>
<dbReference type="NCBIfam" id="TIGR00254">
    <property type="entry name" value="GGDEF"/>
    <property type="match status" value="1"/>
</dbReference>
<evidence type="ECO:0008006" key="5">
    <source>
        <dbReference type="Google" id="ProtNLM"/>
    </source>
</evidence>
<evidence type="ECO:0000259" key="2">
    <source>
        <dbReference type="PROSITE" id="PS50887"/>
    </source>
</evidence>
<dbReference type="InterPro" id="IPR032710">
    <property type="entry name" value="NTF2-like_dom_sf"/>
</dbReference>
<dbReference type="PROSITE" id="PS50883">
    <property type="entry name" value="EAL"/>
    <property type="match status" value="1"/>
</dbReference>
<dbReference type="Gene3D" id="3.20.20.450">
    <property type="entry name" value="EAL domain"/>
    <property type="match status" value="1"/>
</dbReference>
<name>G5IFP5_9FIRM</name>
<dbReference type="InterPro" id="IPR001633">
    <property type="entry name" value="EAL_dom"/>
</dbReference>